<dbReference type="Proteomes" id="UP000184267">
    <property type="component" value="Unassembled WGS sequence"/>
</dbReference>
<comment type="caution">
    <text evidence="1">The sequence shown here is derived from an EMBL/GenBank/DDBJ whole genome shotgun (WGS) entry which is preliminary data.</text>
</comment>
<proteinExistence type="predicted"/>
<evidence type="ECO:0000313" key="1">
    <source>
        <dbReference type="EMBL" id="OJT10745.1"/>
    </source>
</evidence>
<sequence length="328" mass="36198">MAFQSEPDPEERFPHHPVFAHGYNDNVGCWATIEGRMDGQLECLMDTLDPEALGNRYVRTMTGTAASASHEIIRANRAYGRSLLTLRVLVQNRRKEKTPILVFGSRAQVLSKVSSTDAVQRGRTEIPRAALGVAKDPWDKSPRLRVPHFNTFELRQAAPAGGIDSDYKHGTIRLNKGDFAVFQLQFHVGDDDTISKDWQALDALESIALPWAPWDNSTAPAFTALGLPSLQGPPLVHFSNAPGRLLCAPFDHGAVHEYFADLIEDSEDAFLRSHFGSSSAVLSNTVNVSMFTMADTLLKRVAEEGNVNVLLGRLRACGRHDIVEKLVQ</sequence>
<keyword evidence="2" id="KW-1185">Reference proteome</keyword>
<accession>A0A1M2VT23</accession>
<dbReference type="EMBL" id="MNAD01000739">
    <property type="protein sequence ID" value="OJT10745.1"/>
    <property type="molecule type" value="Genomic_DNA"/>
</dbReference>
<protein>
    <submittedName>
        <fullName evidence="1">Uncharacterized protein</fullName>
    </submittedName>
</protein>
<reference evidence="1 2" key="1">
    <citation type="submission" date="2016-10" db="EMBL/GenBank/DDBJ databases">
        <title>Genome sequence of the basidiomycete white-rot fungus Trametes pubescens.</title>
        <authorList>
            <person name="Makela M.R."/>
            <person name="Granchi Z."/>
            <person name="Peng M."/>
            <person name="De Vries R.P."/>
            <person name="Grigoriev I."/>
            <person name="Riley R."/>
            <person name="Hilden K."/>
        </authorList>
    </citation>
    <scope>NUCLEOTIDE SEQUENCE [LARGE SCALE GENOMIC DNA]</scope>
    <source>
        <strain evidence="1 2">FBCC735</strain>
    </source>
</reference>
<dbReference type="STRING" id="154538.A0A1M2VT23"/>
<name>A0A1M2VT23_TRAPU</name>
<dbReference type="AlphaFoldDB" id="A0A1M2VT23"/>
<gene>
    <name evidence="1" type="ORF">TRAPUB_12739</name>
</gene>
<evidence type="ECO:0000313" key="2">
    <source>
        <dbReference type="Proteomes" id="UP000184267"/>
    </source>
</evidence>
<organism evidence="1 2">
    <name type="scientific">Trametes pubescens</name>
    <name type="common">White-rot fungus</name>
    <dbReference type="NCBI Taxonomy" id="154538"/>
    <lineage>
        <taxon>Eukaryota</taxon>
        <taxon>Fungi</taxon>
        <taxon>Dikarya</taxon>
        <taxon>Basidiomycota</taxon>
        <taxon>Agaricomycotina</taxon>
        <taxon>Agaricomycetes</taxon>
        <taxon>Polyporales</taxon>
        <taxon>Polyporaceae</taxon>
        <taxon>Trametes</taxon>
    </lineage>
</organism>